<comment type="caution">
    <text evidence="1">The sequence shown here is derived from an EMBL/GenBank/DDBJ whole genome shotgun (WGS) entry which is preliminary data.</text>
</comment>
<sequence length="190" mass="21114">MFPAHLASWPSRWPAKLRADSVVDNTIPSLFRASSLPGHMSPYISVSLSTHNLEAADWELGWAEDDTSHSDYSTSSPGLPQRAERAPAPIAPVFALQHAALLCRGFPTRTPWAVVSRSRLVATVNVSTARWQKDSEKQPHVMCLEGRLPGRSSPLVYYLGPKPASATLRATKYYRARVALYTLMTRRQML</sequence>
<keyword evidence="2" id="KW-1185">Reference proteome</keyword>
<evidence type="ECO:0000313" key="1">
    <source>
        <dbReference type="EMBL" id="KAJ1150209.1"/>
    </source>
</evidence>
<reference evidence="1" key="1">
    <citation type="journal article" date="2022" name="bioRxiv">
        <title>Sequencing and chromosome-scale assembly of the giantPleurodeles waltlgenome.</title>
        <authorList>
            <person name="Brown T."/>
            <person name="Elewa A."/>
            <person name="Iarovenko S."/>
            <person name="Subramanian E."/>
            <person name="Araus A.J."/>
            <person name="Petzold A."/>
            <person name="Susuki M."/>
            <person name="Suzuki K.-i.T."/>
            <person name="Hayashi T."/>
            <person name="Toyoda A."/>
            <person name="Oliveira C."/>
            <person name="Osipova E."/>
            <person name="Leigh N.D."/>
            <person name="Simon A."/>
            <person name="Yun M.H."/>
        </authorList>
    </citation>
    <scope>NUCLEOTIDE SEQUENCE</scope>
    <source>
        <strain evidence="1">20211129_DDA</strain>
        <tissue evidence="1">Liver</tissue>
    </source>
</reference>
<organism evidence="1 2">
    <name type="scientific">Pleurodeles waltl</name>
    <name type="common">Iberian ribbed newt</name>
    <dbReference type="NCBI Taxonomy" id="8319"/>
    <lineage>
        <taxon>Eukaryota</taxon>
        <taxon>Metazoa</taxon>
        <taxon>Chordata</taxon>
        <taxon>Craniata</taxon>
        <taxon>Vertebrata</taxon>
        <taxon>Euteleostomi</taxon>
        <taxon>Amphibia</taxon>
        <taxon>Batrachia</taxon>
        <taxon>Caudata</taxon>
        <taxon>Salamandroidea</taxon>
        <taxon>Salamandridae</taxon>
        <taxon>Pleurodelinae</taxon>
        <taxon>Pleurodeles</taxon>
    </lineage>
</organism>
<dbReference type="AlphaFoldDB" id="A0AAV7RBN8"/>
<proteinExistence type="predicted"/>
<protein>
    <submittedName>
        <fullName evidence="1">Uncharacterized protein</fullName>
    </submittedName>
</protein>
<gene>
    <name evidence="1" type="ORF">NDU88_003005</name>
</gene>
<evidence type="ECO:0000313" key="2">
    <source>
        <dbReference type="Proteomes" id="UP001066276"/>
    </source>
</evidence>
<name>A0AAV7RBN8_PLEWA</name>
<dbReference type="Proteomes" id="UP001066276">
    <property type="component" value="Chromosome 5"/>
</dbReference>
<dbReference type="EMBL" id="JANPWB010000009">
    <property type="protein sequence ID" value="KAJ1150209.1"/>
    <property type="molecule type" value="Genomic_DNA"/>
</dbReference>
<accession>A0AAV7RBN8</accession>